<dbReference type="GO" id="GO:0043041">
    <property type="term" value="P:amino acid activation for nonribosomal peptide biosynthetic process"/>
    <property type="evidence" value="ECO:0007669"/>
    <property type="project" value="TreeGrafter"/>
</dbReference>
<feature type="domain" description="Carrier" evidence="3">
    <location>
        <begin position="122"/>
        <end position="178"/>
    </location>
</feature>
<evidence type="ECO:0000256" key="2">
    <source>
        <dbReference type="ARBA" id="ARBA00022553"/>
    </source>
</evidence>
<dbReference type="Gene3D" id="3.40.50.1820">
    <property type="entry name" value="alpha/beta hydrolase"/>
    <property type="match status" value="1"/>
</dbReference>
<accession>A0A0F2T7K4</accession>
<dbReference type="AlphaFoldDB" id="A0A0F2T7K4"/>
<dbReference type="GO" id="GO:0031177">
    <property type="term" value="F:phosphopantetheine binding"/>
    <property type="evidence" value="ECO:0007669"/>
    <property type="project" value="TreeGrafter"/>
</dbReference>
<dbReference type="Proteomes" id="UP000033699">
    <property type="component" value="Unassembled WGS sequence"/>
</dbReference>
<evidence type="ECO:0000256" key="1">
    <source>
        <dbReference type="ARBA" id="ARBA00022450"/>
    </source>
</evidence>
<dbReference type="PANTHER" id="PTHR45527">
    <property type="entry name" value="NONRIBOSOMAL PEPTIDE SYNTHETASE"/>
    <property type="match status" value="1"/>
</dbReference>
<keyword evidence="5" id="KW-1185">Reference proteome</keyword>
<feature type="non-terminal residue" evidence="4">
    <location>
        <position position="1"/>
    </location>
</feature>
<feature type="non-terminal residue" evidence="4">
    <location>
        <position position="178"/>
    </location>
</feature>
<dbReference type="SUPFAM" id="SSF47336">
    <property type="entry name" value="ACP-like"/>
    <property type="match status" value="1"/>
</dbReference>
<evidence type="ECO:0000259" key="3">
    <source>
        <dbReference type="PROSITE" id="PS50075"/>
    </source>
</evidence>
<organism evidence="4 5">
    <name type="scientific">Streptomyces rubellomurinus (strain ATCC 31215)</name>
    <dbReference type="NCBI Taxonomy" id="359131"/>
    <lineage>
        <taxon>Bacteria</taxon>
        <taxon>Bacillati</taxon>
        <taxon>Actinomycetota</taxon>
        <taxon>Actinomycetes</taxon>
        <taxon>Kitasatosporales</taxon>
        <taxon>Streptomycetaceae</taxon>
        <taxon>Streptomyces</taxon>
    </lineage>
</organism>
<dbReference type="GO" id="GO:0005829">
    <property type="term" value="C:cytosol"/>
    <property type="evidence" value="ECO:0007669"/>
    <property type="project" value="TreeGrafter"/>
</dbReference>
<dbReference type="InterPro" id="IPR045851">
    <property type="entry name" value="AMP-bd_C_sf"/>
</dbReference>
<dbReference type="RefSeq" id="WP_045706175.1">
    <property type="nucleotide sequence ID" value="NZ_JZKH01000311.1"/>
</dbReference>
<comment type="caution">
    <text evidence="4">The sequence shown here is derived from an EMBL/GenBank/DDBJ whole genome shotgun (WGS) entry which is preliminary data.</text>
</comment>
<name>A0A0F2T7K4_STRR3</name>
<dbReference type="InterPro" id="IPR029058">
    <property type="entry name" value="AB_hydrolase_fold"/>
</dbReference>
<keyword evidence="1" id="KW-0596">Phosphopantetheine</keyword>
<evidence type="ECO:0000313" key="4">
    <source>
        <dbReference type="EMBL" id="KJS57717.1"/>
    </source>
</evidence>
<dbReference type="PATRIC" id="fig|359131.3.peg.4088"/>
<dbReference type="PROSITE" id="PS00012">
    <property type="entry name" value="PHOSPHOPANTETHEINE"/>
    <property type="match status" value="1"/>
</dbReference>
<evidence type="ECO:0000313" key="5">
    <source>
        <dbReference type="Proteomes" id="UP000033699"/>
    </source>
</evidence>
<dbReference type="Pfam" id="PF13193">
    <property type="entry name" value="AMP-binding_C"/>
    <property type="match status" value="1"/>
</dbReference>
<dbReference type="PANTHER" id="PTHR45527:SF1">
    <property type="entry name" value="FATTY ACID SYNTHASE"/>
    <property type="match status" value="1"/>
</dbReference>
<dbReference type="PROSITE" id="PS50075">
    <property type="entry name" value="CARRIER"/>
    <property type="match status" value="1"/>
</dbReference>
<dbReference type="Pfam" id="PF00550">
    <property type="entry name" value="PP-binding"/>
    <property type="match status" value="1"/>
</dbReference>
<proteinExistence type="predicted"/>
<dbReference type="GO" id="GO:0044550">
    <property type="term" value="P:secondary metabolite biosynthetic process"/>
    <property type="evidence" value="ECO:0007669"/>
    <property type="project" value="TreeGrafter"/>
</dbReference>
<gene>
    <name evidence="4" type="ORF">VM95_37975</name>
</gene>
<dbReference type="FunFam" id="3.30.300.30:FF:000010">
    <property type="entry name" value="Enterobactin synthetase component F"/>
    <property type="match status" value="1"/>
</dbReference>
<dbReference type="InterPro" id="IPR006162">
    <property type="entry name" value="Ppantetheine_attach_site"/>
</dbReference>
<dbReference type="OrthoDB" id="2472181at2"/>
<reference evidence="4 5" key="1">
    <citation type="submission" date="2015-02" db="EMBL/GenBank/DDBJ databases">
        <authorList>
            <person name="Ju K.-S."/>
            <person name="Doroghazi J.R."/>
            <person name="Metcalf W."/>
        </authorList>
    </citation>
    <scope>NUCLEOTIDE SEQUENCE [LARGE SCALE GENOMIC DNA]</scope>
    <source>
        <strain evidence="4 5">ATCC 31215</strain>
    </source>
</reference>
<dbReference type="EMBL" id="JZKH01000311">
    <property type="protein sequence ID" value="KJS57717.1"/>
    <property type="molecule type" value="Genomic_DNA"/>
</dbReference>
<dbReference type="InterPro" id="IPR036736">
    <property type="entry name" value="ACP-like_sf"/>
</dbReference>
<dbReference type="InterPro" id="IPR009081">
    <property type="entry name" value="PP-bd_ACP"/>
</dbReference>
<sequence length="178" mass="18394">WGADGQLRYAGRADHQVQLRGFRIELGEVEAALAGQSGVGQAAVLIREDQPGVRQLVGYAVAADGAELDPAGLRAGVGEALPDYMVPVAVVVLDAFPVTPNGKLDRKALPAPDLSAGTTGTAARDGREEVLCGLFAELLGLAAVGVHDSFFDLGGDSIVSIQLVSRARKAGLVITPRQ</sequence>
<protein>
    <recommendedName>
        <fullName evidence="3">Carrier domain-containing protein</fullName>
    </recommendedName>
</protein>
<dbReference type="SUPFAM" id="SSF56801">
    <property type="entry name" value="Acetyl-CoA synthetase-like"/>
    <property type="match status" value="1"/>
</dbReference>
<dbReference type="Gene3D" id="3.30.300.30">
    <property type="match status" value="1"/>
</dbReference>
<keyword evidence="2" id="KW-0597">Phosphoprotein</keyword>
<dbReference type="InterPro" id="IPR025110">
    <property type="entry name" value="AMP-bd_C"/>
</dbReference>